<name>A0AAI8FU27_FRATH</name>
<dbReference type="Proteomes" id="UP000031874">
    <property type="component" value="Chromosome"/>
</dbReference>
<evidence type="ECO:0000313" key="3">
    <source>
        <dbReference type="Proteomes" id="UP000031874"/>
    </source>
</evidence>
<gene>
    <name evidence="2" type="ORF">AW21_1439</name>
</gene>
<evidence type="ECO:0000256" key="1">
    <source>
        <dbReference type="SAM" id="Phobius"/>
    </source>
</evidence>
<feature type="transmembrane region" description="Helical" evidence="1">
    <location>
        <begin position="55"/>
        <end position="79"/>
    </location>
</feature>
<keyword evidence="1" id="KW-0812">Transmembrane</keyword>
<evidence type="ECO:0000313" key="2">
    <source>
        <dbReference type="EMBL" id="AJI59706.1"/>
    </source>
</evidence>
<sequence length="113" mass="12477">MSSKSSLYDSIQRRYIISSSFKMAMLFTVLLGLSIVSWIYIIFSAVGDRVIEHIIPLSIGIFCTVSVVIISYLISVFVVKKINHIASSAAAILIPKILAKESNQIRTGMILVI</sequence>
<organism evidence="2 3">
    <name type="scientific">Francisella tularensis subsp. holarctica (strain LVS)</name>
    <dbReference type="NCBI Taxonomy" id="376619"/>
    <lineage>
        <taxon>Bacteria</taxon>
        <taxon>Pseudomonadati</taxon>
        <taxon>Pseudomonadota</taxon>
        <taxon>Gammaproteobacteria</taxon>
        <taxon>Thiotrichales</taxon>
        <taxon>Francisellaceae</taxon>
        <taxon>Francisella</taxon>
    </lineage>
</organism>
<dbReference type="AlphaFoldDB" id="A0AAI8FU27"/>
<keyword evidence="1" id="KW-1133">Transmembrane helix</keyword>
<keyword evidence="1" id="KW-0472">Membrane</keyword>
<protein>
    <submittedName>
        <fullName evidence="2">Uncharacterized protein</fullName>
    </submittedName>
</protein>
<reference evidence="2 3" key="1">
    <citation type="journal article" date="2015" name="Genome Announc.">
        <title>Genome sequencing of 18 francisella strains to aid in assay development and testing.</title>
        <authorList>
            <person name="Johnson S.L."/>
            <person name="Daligault H.E."/>
            <person name="Davenport K.W."/>
            <person name="Coyne S.R."/>
            <person name="Frey K.G."/>
            <person name="Koroleva G.I."/>
            <person name="Broomall S.M."/>
            <person name="Bishop-Lilly K.A."/>
            <person name="Bruce D.C."/>
            <person name="Chertkov O."/>
            <person name="Freitas T."/>
            <person name="Jaissle J."/>
            <person name="Ladner J.T."/>
            <person name="Rosenzweig C.N."/>
            <person name="Gibbons H.S."/>
            <person name="Palacios G.F."/>
            <person name="Redden C.L."/>
            <person name="Xu Y."/>
            <person name="Minogue T.D."/>
            <person name="Chain P.S."/>
        </authorList>
    </citation>
    <scope>NUCLEOTIDE SEQUENCE [LARGE SCALE GENOMIC DNA]</scope>
    <source>
        <strain evidence="2 3">LVS</strain>
    </source>
</reference>
<accession>A0AAI8FU27</accession>
<dbReference type="EMBL" id="CP009694">
    <property type="protein sequence ID" value="AJI59706.1"/>
    <property type="molecule type" value="Genomic_DNA"/>
</dbReference>
<proteinExistence type="predicted"/>
<feature type="transmembrane region" description="Helical" evidence="1">
    <location>
        <begin position="21"/>
        <end position="43"/>
    </location>
</feature>